<dbReference type="EMBL" id="CADCXU010023046">
    <property type="protein sequence ID" value="CAB0010513.1"/>
    <property type="molecule type" value="Genomic_DNA"/>
</dbReference>
<reference evidence="3 4" key="1">
    <citation type="submission" date="2020-02" db="EMBL/GenBank/DDBJ databases">
        <authorList>
            <person name="Ferguson B K."/>
        </authorList>
    </citation>
    <scope>NUCLEOTIDE SEQUENCE [LARGE SCALE GENOMIC DNA]</scope>
</reference>
<dbReference type="Gene3D" id="3.60.10.10">
    <property type="entry name" value="Endonuclease/exonuclease/phosphatase"/>
    <property type="match status" value="1"/>
</dbReference>
<dbReference type="PANTHER" id="PTHR47027:SF20">
    <property type="entry name" value="REVERSE TRANSCRIPTASE-LIKE PROTEIN WITH RNA-DIRECTED DNA POLYMERASE DOMAIN"/>
    <property type="match status" value="1"/>
</dbReference>
<feature type="region of interest" description="Disordered" evidence="1">
    <location>
        <begin position="97"/>
        <end position="124"/>
    </location>
</feature>
<dbReference type="InterPro" id="IPR036691">
    <property type="entry name" value="Endo/exonu/phosph_ase_sf"/>
</dbReference>
<evidence type="ECO:0000259" key="2">
    <source>
        <dbReference type="PROSITE" id="PS50878"/>
    </source>
</evidence>
<keyword evidence="4" id="KW-1185">Reference proteome</keyword>
<protein>
    <recommendedName>
        <fullName evidence="2">Reverse transcriptase domain-containing protein</fullName>
    </recommendedName>
</protein>
<sequence>MAEKGCDSVDQYMNKLRLLKHCNVCEERAFYPFHNGFPLLPSSPPGVPAFQASLPLLHLEKKMTRKKRMKMIQTMTKKANLKTKRMKTWKWTSRTTGAIPLPGRQGKPGTTLVIGRKPNARNGGLTEERDAEFQDILQLLEEQYEGLEVVVGGDWNSRIGNLNAGPEELFEGSYLMDYRTSRDLTVTTEGGRLVRTMENFGFYVINGRSQSDRTGDFTCFSHNGMSIVDLVWVNTIAIADIRDFKLSPFDSASDHEPCLLELAMDSENDPLTNPILLPPKFKWNPSKKKNYQALVKSKLAVKPEINADPTSEYDGLKQLIQECAEALEMFKPSRPLSSSAPLRSPWFNNECCTRRYEMRGALRKLRRSYSPELLAIYVDKRREYKRFLKLRKKEHFDEIRNRLLTCQDSKTFWNTVRTLKGKGNRICKLTLESVEKFYEELSKTTCPEGEFLYRSTFDPDLDSPISMQELNTALALSKDGKAAGEDLIPFEFFKNLPQEGKELLLHLFNEVLESTSIPLAWARVTVFLLFKKGDDTDPANYRGISLINSLTKIFSQILQLRLLKFVDTRSLLPENQNGFRKGRGTIDSIFTLSSAVSIITRQPGRKLFCAFIDFRRAFDSVPHGPLWGKLAGLGVSARFLRLLRSLYENASFSVLVGDKTTRRFPIAEGILQGDTLSPLLFALYLADFDEFLKTKGITGVHIDNATELLSLFYADDLALLSDSYAGMKRMLKALEEYCDLNGLTVNASKSKVMVFQRRGRRKVYEFFCARDRLEVVGSYVFLGVKFSSSGLFNQHAQMAIQKGVAAYKSMWPVIFKARANAPATWKALFSSAVACTSLYACEAWGMCHTEALERVQVRAFKSLLGLGWSTPDYLVRSELGLLHTRVAVGKRVYGWLHKLKSMDGKRLPRICFKRLEELAGLPGDLRYNWVLQVRQLMEDAGCAQFYTAGGIQDKSTFVKSLETEARRVDLERATGSSHNAAPRNVGSLEGLAAAYLEKELPFFTKRAMAQLRLAGDRFCRISWEGLTHKFSGTDACQVTNLRFRRTLACSSIHRPTEHPARKMERAQGLATLWEPLDTDNQNSGSTLTSSCWGELSERSQVKCQLTKIATRSIGRF</sequence>
<dbReference type="InterPro" id="IPR043502">
    <property type="entry name" value="DNA/RNA_pol_sf"/>
</dbReference>
<dbReference type="CDD" id="cd01650">
    <property type="entry name" value="RT_nLTR_like"/>
    <property type="match status" value="1"/>
</dbReference>
<evidence type="ECO:0000313" key="4">
    <source>
        <dbReference type="Proteomes" id="UP000479000"/>
    </source>
</evidence>
<dbReference type="Pfam" id="PF00078">
    <property type="entry name" value="RVT_1"/>
    <property type="match status" value="1"/>
</dbReference>
<feature type="domain" description="Reverse transcriptase" evidence="2">
    <location>
        <begin position="510"/>
        <end position="780"/>
    </location>
</feature>
<proteinExistence type="predicted"/>
<dbReference type="OrthoDB" id="6630248at2759"/>
<evidence type="ECO:0000256" key="1">
    <source>
        <dbReference type="SAM" id="MobiDB-lite"/>
    </source>
</evidence>
<dbReference type="InterPro" id="IPR000477">
    <property type="entry name" value="RT_dom"/>
</dbReference>
<dbReference type="SUPFAM" id="SSF56672">
    <property type="entry name" value="DNA/RNA polymerases"/>
    <property type="match status" value="1"/>
</dbReference>
<dbReference type="GO" id="GO:0071897">
    <property type="term" value="P:DNA biosynthetic process"/>
    <property type="evidence" value="ECO:0007669"/>
    <property type="project" value="UniProtKB-ARBA"/>
</dbReference>
<dbReference type="PANTHER" id="PTHR47027">
    <property type="entry name" value="REVERSE TRANSCRIPTASE DOMAIN-CONTAINING PROTEIN"/>
    <property type="match status" value="1"/>
</dbReference>
<dbReference type="AlphaFoldDB" id="A0A6H5HAY0"/>
<dbReference type="PROSITE" id="PS50878">
    <property type="entry name" value="RT_POL"/>
    <property type="match status" value="1"/>
</dbReference>
<organism evidence="3 4">
    <name type="scientific">Nesidiocoris tenuis</name>
    <dbReference type="NCBI Taxonomy" id="355587"/>
    <lineage>
        <taxon>Eukaryota</taxon>
        <taxon>Metazoa</taxon>
        <taxon>Ecdysozoa</taxon>
        <taxon>Arthropoda</taxon>
        <taxon>Hexapoda</taxon>
        <taxon>Insecta</taxon>
        <taxon>Pterygota</taxon>
        <taxon>Neoptera</taxon>
        <taxon>Paraneoptera</taxon>
        <taxon>Hemiptera</taxon>
        <taxon>Heteroptera</taxon>
        <taxon>Panheteroptera</taxon>
        <taxon>Cimicomorpha</taxon>
        <taxon>Miridae</taxon>
        <taxon>Dicyphina</taxon>
        <taxon>Nesidiocoris</taxon>
    </lineage>
</organism>
<dbReference type="Proteomes" id="UP000479000">
    <property type="component" value="Unassembled WGS sequence"/>
</dbReference>
<gene>
    <name evidence="3" type="ORF">NTEN_LOCUS15556</name>
</gene>
<evidence type="ECO:0000313" key="3">
    <source>
        <dbReference type="EMBL" id="CAB0010513.1"/>
    </source>
</evidence>
<name>A0A6H5HAY0_9HEMI</name>
<dbReference type="SUPFAM" id="SSF56219">
    <property type="entry name" value="DNase I-like"/>
    <property type="match status" value="1"/>
</dbReference>
<accession>A0A6H5HAY0</accession>